<evidence type="ECO:0000313" key="20">
    <source>
        <dbReference type="Proteomes" id="UP000700334"/>
    </source>
</evidence>
<comment type="caution">
    <text evidence="19">The sequence shown here is derived from an EMBL/GenBank/DDBJ whole genome shotgun (WGS) entry which is preliminary data.</text>
</comment>
<feature type="compositionally biased region" description="Polar residues" evidence="15">
    <location>
        <begin position="707"/>
        <end position="716"/>
    </location>
</feature>
<dbReference type="FunFam" id="3.30.160.60:FF:001615">
    <property type="entry name" value="Zinc finger and SCAN domain containing 4"/>
    <property type="match status" value="1"/>
</dbReference>
<keyword evidence="9" id="KW-0804">Transcription</keyword>
<accession>A0A8J5ZV00</accession>
<feature type="domain" description="C2H2-type" evidence="16">
    <location>
        <begin position="790"/>
        <end position="817"/>
    </location>
</feature>
<dbReference type="GO" id="GO:0008270">
    <property type="term" value="F:zinc ion binding"/>
    <property type="evidence" value="ECO:0007669"/>
    <property type="project" value="UniProtKB-KW"/>
</dbReference>
<feature type="domain" description="SCAN box" evidence="17">
    <location>
        <begin position="504"/>
        <end position="578"/>
    </location>
</feature>
<dbReference type="EMBL" id="JAGFMF010011892">
    <property type="protein sequence ID" value="KAG8510179.1"/>
    <property type="molecule type" value="Genomic_DNA"/>
</dbReference>
<keyword evidence="8" id="KW-0238">DNA-binding</keyword>
<dbReference type="Gene3D" id="1.10.4020.10">
    <property type="entry name" value="DNA breaking-rejoining enzymes"/>
    <property type="match status" value="1"/>
</dbReference>
<dbReference type="InterPro" id="IPR003309">
    <property type="entry name" value="SCAN_dom"/>
</dbReference>
<dbReference type="GO" id="GO:0000981">
    <property type="term" value="F:DNA-binding transcription factor activity, RNA polymerase II-specific"/>
    <property type="evidence" value="ECO:0007669"/>
    <property type="project" value="TreeGrafter"/>
</dbReference>
<evidence type="ECO:0000256" key="10">
    <source>
        <dbReference type="ARBA" id="ARBA00023242"/>
    </source>
</evidence>
<evidence type="ECO:0000259" key="17">
    <source>
        <dbReference type="PROSITE" id="PS50804"/>
    </source>
</evidence>
<feature type="domain" description="C2H2-type" evidence="16">
    <location>
        <begin position="846"/>
        <end position="873"/>
    </location>
</feature>
<keyword evidence="10 14" id="KW-0539">Nucleus</keyword>
<dbReference type="SMART" id="SM00349">
    <property type="entry name" value="KRAB"/>
    <property type="match status" value="1"/>
</dbReference>
<gene>
    <name evidence="19" type="ORF">J0S82_006418</name>
</gene>
<feature type="compositionally biased region" description="Low complexity" evidence="15">
    <location>
        <begin position="38"/>
        <end position="50"/>
    </location>
</feature>
<evidence type="ECO:0000256" key="1">
    <source>
        <dbReference type="ARBA" id="ARBA00004123"/>
    </source>
</evidence>
<dbReference type="Pfam" id="PF00096">
    <property type="entry name" value="zf-C2H2"/>
    <property type="match status" value="4"/>
</dbReference>
<evidence type="ECO:0000256" key="14">
    <source>
        <dbReference type="PROSITE-ProRule" id="PRU00187"/>
    </source>
</evidence>
<evidence type="ECO:0000256" key="9">
    <source>
        <dbReference type="ARBA" id="ARBA00023163"/>
    </source>
</evidence>
<evidence type="ECO:0000256" key="6">
    <source>
        <dbReference type="ARBA" id="ARBA00022833"/>
    </source>
</evidence>
<keyword evidence="6" id="KW-0862">Zinc</keyword>
<sequence>GVAGPAAARGGRRQARPAWTQEEPTPSRERPDTRGRAGRPMAAAAPRAPAEVPDGPRRPGARAGPFWDESGRRRLRARAVRSPDPVPRLVGRPPLWGRGSRQVRLGRRTGPRASPAWATRRVRPSYLTRFRILANGPEELLGGPRKRGDAYQALGLLGLGSRDLVLRVSLPQGCVWVAGGEGALENCLIHGGFPAHQAQISDVVSATCLLLLWVTCDQRPRGGGSRDPKAWHLLETGKRCGCAVRGGVTFEDVAVYFCEEEWALLDEAQRTLYHDVMLETFVTAASLGEAFVVPLPSLLLSFILSFSGWVLRRSPHCCCGTRDEDAPSEESVSAGGLQGKTSTPGSSILKTEPCKRCVPNLQGILPLTEFQPTYPGKKPYLCWVSRDFWFTTNLHQYRKLVSGEKIFQMDMDTFVYVMSHRRQESGKPFACGESGKDFVAISGLLQLQAAPSSEKVDNSFKCTEAFKNSGKGREKWSECRKELSNTDTFRYPRVFAGDGPDEQRHGDTNPARWELRRLYEVFHAWLQPDQHSKEEIICQVVLEQFMLNRHCSDRSALQMKWEASGKNLEKFLEGLSEDSMQSPGLVHICMQGQEALFSENMPLREVIAHLKKQLSAGAPAGGSEEAPTWAARDALLDLGRGPAAREDGANVSLATGPGDDGFARQGGDIPSLVIVKEDIQAGPREEDVSLGKPFSSRRAGLGPSRPQGGSPNTPHSSDALAEVGPELLSNPGPQVLPKSAPTPRNHKGGSPWGAHEGTAESYRCETCPKTFRYFSQFSVHMRRHRDERPFVCSACGKRFFQMSDLRVHQRIHAGERPFKCSTCSRAFGHKTNLLAHERIHSGAKPYVCGLCQRSYRQSGTFHRHLRTHPGMGDGHGPSREISSASTPRLLISVTEQACGSPGDAGLKSQAITRL</sequence>
<keyword evidence="3" id="KW-0479">Metal-binding</keyword>
<dbReference type="Pfam" id="PF02023">
    <property type="entry name" value="SCAN"/>
    <property type="match status" value="1"/>
</dbReference>
<evidence type="ECO:0000259" key="16">
    <source>
        <dbReference type="PROSITE" id="PS50157"/>
    </source>
</evidence>
<dbReference type="Pfam" id="PF01352">
    <property type="entry name" value="KRAB"/>
    <property type="match status" value="1"/>
</dbReference>
<reference evidence="19" key="1">
    <citation type="journal article" date="2021" name="Evol. Appl.">
        <title>The genome of the Pyrenean desman and the effects of bottlenecks and inbreeding on the genomic landscape of an endangered species.</title>
        <authorList>
            <person name="Escoda L."/>
            <person name="Castresana J."/>
        </authorList>
    </citation>
    <scope>NUCLEOTIDE SEQUENCE</scope>
    <source>
        <strain evidence="19">IBE-C5619</strain>
    </source>
</reference>
<dbReference type="PANTHER" id="PTHR24381">
    <property type="entry name" value="ZINC FINGER PROTEIN"/>
    <property type="match status" value="1"/>
</dbReference>
<keyword evidence="7" id="KW-0805">Transcription regulation</keyword>
<comment type="similarity">
    <text evidence="2">Belongs to the krueppel C2H2-type zinc-finger protein family.</text>
</comment>
<dbReference type="AlphaFoldDB" id="A0A8J5ZV00"/>
<feature type="region of interest" description="Disordered" evidence="15">
    <location>
        <begin position="1"/>
        <end position="70"/>
    </location>
</feature>
<dbReference type="PROSITE" id="PS50805">
    <property type="entry name" value="KRAB"/>
    <property type="match status" value="1"/>
</dbReference>
<feature type="region of interest" description="Disordered" evidence="15">
    <location>
        <begin position="683"/>
        <end position="756"/>
    </location>
</feature>
<evidence type="ECO:0000256" key="13">
    <source>
        <dbReference type="PROSITE-ProRule" id="PRU00042"/>
    </source>
</evidence>
<name>A0A8J5ZV00_GALPY</name>
<organism evidence="19 20">
    <name type="scientific">Galemys pyrenaicus</name>
    <name type="common">Iberian desman</name>
    <name type="synonym">Pyrenean desman</name>
    <dbReference type="NCBI Taxonomy" id="202257"/>
    <lineage>
        <taxon>Eukaryota</taxon>
        <taxon>Metazoa</taxon>
        <taxon>Chordata</taxon>
        <taxon>Craniata</taxon>
        <taxon>Vertebrata</taxon>
        <taxon>Euteleostomi</taxon>
        <taxon>Mammalia</taxon>
        <taxon>Eutheria</taxon>
        <taxon>Laurasiatheria</taxon>
        <taxon>Eulipotyphla</taxon>
        <taxon>Talpidae</taxon>
        <taxon>Galemys</taxon>
    </lineage>
</organism>
<dbReference type="SMART" id="SM00431">
    <property type="entry name" value="SCAN"/>
    <property type="match status" value="1"/>
</dbReference>
<comment type="function">
    <text evidence="11">Embryonic stem (ES) cell-specific transcription factor required to regulate ES cell pluripotency. Binds telomeres and plays a key role in genomic stability in ES cells by regulating telomere elongation. Acts as an activator of spontaneous telomere sister chromatid exchange (T-SCE) and telomere elongation in undifferentiated ES cells.</text>
</comment>
<feature type="region of interest" description="Disordered" evidence="15">
    <location>
        <begin position="327"/>
        <end position="347"/>
    </location>
</feature>
<feature type="non-terminal residue" evidence="19">
    <location>
        <position position="1"/>
    </location>
</feature>
<dbReference type="OrthoDB" id="8922241at2759"/>
<evidence type="ECO:0000256" key="15">
    <source>
        <dbReference type="SAM" id="MobiDB-lite"/>
    </source>
</evidence>
<dbReference type="InterPro" id="IPR038269">
    <property type="entry name" value="SCAN_sf"/>
</dbReference>
<evidence type="ECO:0000256" key="8">
    <source>
        <dbReference type="ARBA" id="ARBA00023125"/>
    </source>
</evidence>
<feature type="compositionally biased region" description="Basic and acidic residues" evidence="15">
    <location>
        <begin position="25"/>
        <end position="35"/>
    </location>
</feature>
<feature type="domain" description="C2H2-type" evidence="16">
    <location>
        <begin position="818"/>
        <end position="845"/>
    </location>
</feature>
<dbReference type="GO" id="GO:0005634">
    <property type="term" value="C:nucleus"/>
    <property type="evidence" value="ECO:0007669"/>
    <property type="project" value="UniProtKB-SubCell"/>
</dbReference>
<feature type="domain" description="KRAB" evidence="18">
    <location>
        <begin position="248"/>
        <end position="321"/>
    </location>
</feature>
<feature type="domain" description="C2H2-type" evidence="16">
    <location>
        <begin position="762"/>
        <end position="789"/>
    </location>
</feature>
<dbReference type="InterPro" id="IPR036051">
    <property type="entry name" value="KRAB_dom_sf"/>
</dbReference>
<dbReference type="InterPro" id="IPR036236">
    <property type="entry name" value="Znf_C2H2_sf"/>
</dbReference>
<keyword evidence="20" id="KW-1185">Reference proteome</keyword>
<evidence type="ECO:0000313" key="19">
    <source>
        <dbReference type="EMBL" id="KAG8510179.1"/>
    </source>
</evidence>
<feature type="region of interest" description="Disordered" evidence="15">
    <location>
        <begin position="78"/>
        <end position="97"/>
    </location>
</feature>
<dbReference type="FunFam" id="3.30.160.60:FF:000086">
    <property type="entry name" value="transcription factor E4F1 isoform X1"/>
    <property type="match status" value="1"/>
</dbReference>
<dbReference type="PROSITE" id="PS50804">
    <property type="entry name" value="SCAN_BOX"/>
    <property type="match status" value="1"/>
</dbReference>
<dbReference type="SMART" id="SM00355">
    <property type="entry name" value="ZnF_C2H2"/>
    <property type="match status" value="4"/>
</dbReference>
<dbReference type="PROSITE" id="PS50157">
    <property type="entry name" value="ZINC_FINGER_C2H2_2"/>
    <property type="match status" value="4"/>
</dbReference>
<dbReference type="InterPro" id="IPR001909">
    <property type="entry name" value="KRAB"/>
</dbReference>
<keyword evidence="4" id="KW-0677">Repeat</keyword>
<dbReference type="PANTHER" id="PTHR24381:SF390">
    <property type="entry name" value="ZINC FINGER PROTEIN 37 HOMOLOG"/>
    <property type="match status" value="1"/>
</dbReference>
<feature type="region of interest" description="Disordered" evidence="15">
    <location>
        <begin position="641"/>
        <end position="669"/>
    </location>
</feature>
<dbReference type="SUPFAM" id="SSF109640">
    <property type="entry name" value="KRAB domain (Kruppel-associated box)"/>
    <property type="match status" value="1"/>
</dbReference>
<dbReference type="Proteomes" id="UP000700334">
    <property type="component" value="Unassembled WGS sequence"/>
</dbReference>
<dbReference type="SUPFAM" id="SSF47353">
    <property type="entry name" value="Retrovirus capsid dimerization domain-like"/>
    <property type="match status" value="1"/>
</dbReference>
<dbReference type="CDD" id="cd07765">
    <property type="entry name" value="KRAB_A-box"/>
    <property type="match status" value="1"/>
</dbReference>
<proteinExistence type="inferred from homology"/>
<evidence type="ECO:0000256" key="11">
    <source>
        <dbReference type="ARBA" id="ARBA00057330"/>
    </source>
</evidence>
<dbReference type="PROSITE" id="PS00028">
    <property type="entry name" value="ZINC_FINGER_C2H2_1"/>
    <property type="match status" value="4"/>
</dbReference>
<evidence type="ECO:0000256" key="2">
    <source>
        <dbReference type="ARBA" id="ARBA00006991"/>
    </source>
</evidence>
<evidence type="ECO:0000259" key="18">
    <source>
        <dbReference type="PROSITE" id="PS50805"/>
    </source>
</evidence>
<keyword evidence="5 13" id="KW-0863">Zinc-finger</keyword>
<dbReference type="Gene3D" id="6.10.140.140">
    <property type="match status" value="1"/>
</dbReference>
<evidence type="ECO:0000256" key="5">
    <source>
        <dbReference type="ARBA" id="ARBA00022771"/>
    </source>
</evidence>
<comment type="subcellular location">
    <subcellularLocation>
        <location evidence="1 14">Nucleus</location>
    </subcellularLocation>
</comment>
<protein>
    <recommendedName>
        <fullName evidence="12">Zinc finger and SCAN domain-containing protein 4</fullName>
    </recommendedName>
</protein>
<evidence type="ECO:0000256" key="12">
    <source>
        <dbReference type="ARBA" id="ARBA00072397"/>
    </source>
</evidence>
<dbReference type="GO" id="GO:0000977">
    <property type="term" value="F:RNA polymerase II transcription regulatory region sequence-specific DNA binding"/>
    <property type="evidence" value="ECO:0007669"/>
    <property type="project" value="TreeGrafter"/>
</dbReference>
<dbReference type="Gene3D" id="3.30.160.60">
    <property type="entry name" value="Classic Zinc Finger"/>
    <property type="match status" value="4"/>
</dbReference>
<dbReference type="SUPFAM" id="SSF57667">
    <property type="entry name" value="beta-beta-alpha zinc fingers"/>
    <property type="match status" value="2"/>
</dbReference>
<dbReference type="FunFam" id="3.30.160.60:FF:000358">
    <property type="entry name" value="zinc finger protein 24"/>
    <property type="match status" value="1"/>
</dbReference>
<evidence type="ECO:0000256" key="7">
    <source>
        <dbReference type="ARBA" id="ARBA00023015"/>
    </source>
</evidence>
<dbReference type="FunFam" id="1.10.4020.10:FF:000004">
    <property type="entry name" value="Zinc finger and SCAN domain containing 4"/>
    <property type="match status" value="1"/>
</dbReference>
<evidence type="ECO:0000256" key="3">
    <source>
        <dbReference type="ARBA" id="ARBA00022723"/>
    </source>
</evidence>
<evidence type="ECO:0000256" key="4">
    <source>
        <dbReference type="ARBA" id="ARBA00022737"/>
    </source>
</evidence>
<dbReference type="InterPro" id="IPR013087">
    <property type="entry name" value="Znf_C2H2_type"/>
</dbReference>